<dbReference type="Gene3D" id="1.20.1740.10">
    <property type="entry name" value="Amino acid/polyamine transporter I"/>
    <property type="match status" value="1"/>
</dbReference>
<sequence>MTAALRAAIDRARGAGQPNTTVYSPLRALGRRQLPAIDLLAQSLSTIAPVTGMMYIALWMATHHPGGGGVATIATTTSVVVVLAFCISQFTKRLAAAGSLYSFVCQGLGARAALATGAALLTGYLGIFLSGLAEGAETVLRIAALLRLPHTGGLPARTATCAVLALVVAVISLRGARYAARAILVTETCSLVLISGLMIVTPAGSPGGAAPVSPTSLGPLPVLAMLTVLSMAGFESAAFFGPEAKRPLSTVTRAVLVSPVVVGVLFVFAACAALTGHGTVVVDAYYGGTRSGGPPWMVPALDVGMACSWLACTLGCAQAGSRLLYSMGVEHVVPGLLSRVHARLRTPYAAVAVFMATGLVGAGVYGPAGRHDVGMFNSVVETALVVAYTLVAYASLRFLRRIGEHTVPTLVAGGVVSALGAGLLAVIAAEGALHGEWAAPVALVLLASSGALWHAVLRRVRPASLTQIGAFDSVETADILPGAGVLVLDAQGRRRIVAGPAGDCREERAG</sequence>
<keyword evidence="3 5" id="KW-1133">Transmembrane helix</keyword>
<feature type="transmembrane region" description="Helical" evidence="5">
    <location>
        <begin position="296"/>
        <end position="317"/>
    </location>
</feature>
<dbReference type="RefSeq" id="WP_251492235.1">
    <property type="nucleotide sequence ID" value="NZ_CAJSLV010000060.1"/>
</dbReference>
<dbReference type="EMBL" id="CAJSLV010000060">
    <property type="protein sequence ID" value="CAG6395229.1"/>
    <property type="molecule type" value="Genomic_DNA"/>
</dbReference>
<comment type="subcellular location">
    <subcellularLocation>
        <location evidence="1">Membrane</location>
        <topology evidence="1">Multi-pass membrane protein</topology>
    </subcellularLocation>
</comment>
<feature type="transmembrane region" description="Helical" evidence="5">
    <location>
        <begin position="67"/>
        <end position="87"/>
    </location>
</feature>
<name>A0A9W4E8C3_9ACTN</name>
<evidence type="ECO:0000259" key="6">
    <source>
        <dbReference type="Pfam" id="PF00324"/>
    </source>
</evidence>
<dbReference type="Proteomes" id="UP001152519">
    <property type="component" value="Unassembled WGS sequence"/>
</dbReference>
<proteinExistence type="predicted"/>
<keyword evidence="4 5" id="KW-0472">Membrane</keyword>
<evidence type="ECO:0000256" key="2">
    <source>
        <dbReference type="ARBA" id="ARBA00022692"/>
    </source>
</evidence>
<dbReference type="GO" id="GO:0055085">
    <property type="term" value="P:transmembrane transport"/>
    <property type="evidence" value="ECO:0007669"/>
    <property type="project" value="InterPro"/>
</dbReference>
<feature type="transmembrane region" description="Helical" evidence="5">
    <location>
        <begin position="39"/>
        <end position="61"/>
    </location>
</feature>
<evidence type="ECO:0000256" key="3">
    <source>
        <dbReference type="ARBA" id="ARBA00022989"/>
    </source>
</evidence>
<feature type="transmembrane region" description="Helical" evidence="5">
    <location>
        <begin position="108"/>
        <end position="133"/>
    </location>
</feature>
<evidence type="ECO:0000256" key="5">
    <source>
        <dbReference type="SAM" id="Phobius"/>
    </source>
</evidence>
<dbReference type="PANTHER" id="PTHR42770">
    <property type="entry name" value="AMINO ACID TRANSPORTER-RELATED"/>
    <property type="match status" value="1"/>
</dbReference>
<feature type="transmembrane region" description="Helical" evidence="5">
    <location>
        <begin position="178"/>
        <end position="200"/>
    </location>
</feature>
<evidence type="ECO:0000313" key="7">
    <source>
        <dbReference type="EMBL" id="CAG6395229.1"/>
    </source>
</evidence>
<gene>
    <name evidence="7" type="ORF">SCOCK_300038</name>
</gene>
<dbReference type="Pfam" id="PF00324">
    <property type="entry name" value="AA_permease"/>
    <property type="match status" value="1"/>
</dbReference>
<feature type="transmembrane region" description="Helical" evidence="5">
    <location>
        <begin position="408"/>
        <end position="431"/>
    </location>
</feature>
<dbReference type="AlphaFoldDB" id="A0A9W4E8C3"/>
<keyword evidence="8" id="KW-1185">Reference proteome</keyword>
<evidence type="ECO:0000256" key="1">
    <source>
        <dbReference type="ARBA" id="ARBA00004141"/>
    </source>
</evidence>
<feature type="transmembrane region" description="Helical" evidence="5">
    <location>
        <begin position="437"/>
        <end position="457"/>
    </location>
</feature>
<feature type="transmembrane region" description="Helical" evidence="5">
    <location>
        <begin position="153"/>
        <end position="171"/>
    </location>
</feature>
<dbReference type="PANTHER" id="PTHR42770:SF16">
    <property type="entry name" value="AMINO ACID PERMEASE"/>
    <property type="match status" value="1"/>
</dbReference>
<dbReference type="InterPro" id="IPR004841">
    <property type="entry name" value="AA-permease/SLC12A_dom"/>
</dbReference>
<keyword evidence="2 5" id="KW-0812">Transmembrane</keyword>
<reference evidence="7" key="1">
    <citation type="submission" date="2021-05" db="EMBL/GenBank/DDBJ databases">
        <authorList>
            <person name="Arsene-Ploetze F."/>
        </authorList>
    </citation>
    <scope>NUCLEOTIDE SEQUENCE</scope>
    <source>
        <strain evidence="7">DSM 42138</strain>
    </source>
</reference>
<organism evidence="7 8">
    <name type="scientific">Actinacidiphila cocklensis</name>
    <dbReference type="NCBI Taxonomy" id="887465"/>
    <lineage>
        <taxon>Bacteria</taxon>
        <taxon>Bacillati</taxon>
        <taxon>Actinomycetota</taxon>
        <taxon>Actinomycetes</taxon>
        <taxon>Kitasatosporales</taxon>
        <taxon>Streptomycetaceae</taxon>
        <taxon>Actinacidiphila</taxon>
    </lineage>
</organism>
<feature type="transmembrane region" description="Helical" evidence="5">
    <location>
        <begin position="374"/>
        <end position="396"/>
    </location>
</feature>
<dbReference type="InterPro" id="IPR050367">
    <property type="entry name" value="APC_superfamily"/>
</dbReference>
<evidence type="ECO:0000313" key="8">
    <source>
        <dbReference type="Proteomes" id="UP001152519"/>
    </source>
</evidence>
<comment type="caution">
    <text evidence="7">The sequence shown here is derived from an EMBL/GenBank/DDBJ whole genome shotgun (WGS) entry which is preliminary data.</text>
</comment>
<evidence type="ECO:0000256" key="4">
    <source>
        <dbReference type="ARBA" id="ARBA00023136"/>
    </source>
</evidence>
<accession>A0A9W4E8C3</accession>
<feature type="transmembrane region" description="Helical" evidence="5">
    <location>
        <begin position="254"/>
        <end position="276"/>
    </location>
</feature>
<feature type="transmembrane region" description="Helical" evidence="5">
    <location>
        <begin position="348"/>
        <end position="368"/>
    </location>
</feature>
<feature type="domain" description="Amino acid permease/ SLC12A" evidence="6">
    <location>
        <begin position="40"/>
        <end position="398"/>
    </location>
</feature>
<feature type="transmembrane region" description="Helical" evidence="5">
    <location>
        <begin position="220"/>
        <end position="242"/>
    </location>
</feature>
<dbReference type="GO" id="GO:0016020">
    <property type="term" value="C:membrane"/>
    <property type="evidence" value="ECO:0007669"/>
    <property type="project" value="UniProtKB-SubCell"/>
</dbReference>
<protein>
    <submittedName>
        <fullName evidence="7">Amino acid permease</fullName>
    </submittedName>
</protein>